<keyword evidence="3" id="KW-1185">Reference proteome</keyword>
<feature type="domain" description="STAS" evidence="1">
    <location>
        <begin position="1"/>
        <end position="94"/>
    </location>
</feature>
<dbReference type="PROSITE" id="PS50801">
    <property type="entry name" value="STAS"/>
    <property type="match status" value="1"/>
</dbReference>
<evidence type="ECO:0000313" key="3">
    <source>
        <dbReference type="Proteomes" id="UP000653343"/>
    </source>
</evidence>
<dbReference type="PANTHER" id="PTHR35849:SF2">
    <property type="entry name" value="BLR2341 PROTEIN"/>
    <property type="match status" value="1"/>
</dbReference>
<dbReference type="Pfam" id="PF13466">
    <property type="entry name" value="STAS_2"/>
    <property type="match status" value="1"/>
</dbReference>
<comment type="caution">
    <text evidence="2">The sequence shown here is derived from an EMBL/GenBank/DDBJ whole genome shotgun (WGS) entry which is preliminary data.</text>
</comment>
<dbReference type="EMBL" id="BMYU01000007">
    <property type="protein sequence ID" value="GGX47150.1"/>
    <property type="molecule type" value="Genomic_DNA"/>
</dbReference>
<dbReference type="CDD" id="cd07043">
    <property type="entry name" value="STAS_anti-anti-sigma_factors"/>
    <property type="match status" value="1"/>
</dbReference>
<dbReference type="SUPFAM" id="SSF52091">
    <property type="entry name" value="SpoIIaa-like"/>
    <property type="match status" value="1"/>
</dbReference>
<protein>
    <submittedName>
        <fullName evidence="2">Anti-sigma factor antagonist</fullName>
    </submittedName>
</protein>
<organism evidence="2 3">
    <name type="scientific">Undibacterium squillarum</name>
    <dbReference type="NCBI Taxonomy" id="1131567"/>
    <lineage>
        <taxon>Bacteria</taxon>
        <taxon>Pseudomonadati</taxon>
        <taxon>Pseudomonadota</taxon>
        <taxon>Betaproteobacteria</taxon>
        <taxon>Burkholderiales</taxon>
        <taxon>Oxalobacteraceae</taxon>
        <taxon>Undibacterium</taxon>
    </lineage>
</organism>
<dbReference type="InterPro" id="IPR058548">
    <property type="entry name" value="MlaB-like_STAS"/>
</dbReference>
<gene>
    <name evidence="2" type="primary">rsbV</name>
    <name evidence="2" type="ORF">GCM10010946_27000</name>
</gene>
<dbReference type="Gene3D" id="3.30.750.24">
    <property type="entry name" value="STAS domain"/>
    <property type="match status" value="1"/>
</dbReference>
<proteinExistence type="predicted"/>
<dbReference type="InterPro" id="IPR052746">
    <property type="entry name" value="MlaB_ABC_Transporter"/>
</dbReference>
<reference evidence="3" key="1">
    <citation type="journal article" date="2019" name="Int. J. Syst. Evol. Microbiol.">
        <title>The Global Catalogue of Microorganisms (GCM) 10K type strain sequencing project: providing services to taxonomists for standard genome sequencing and annotation.</title>
        <authorList>
            <consortium name="The Broad Institute Genomics Platform"/>
            <consortium name="The Broad Institute Genome Sequencing Center for Infectious Disease"/>
            <person name="Wu L."/>
            <person name="Ma J."/>
        </authorList>
    </citation>
    <scope>NUCLEOTIDE SEQUENCE [LARGE SCALE GENOMIC DNA]</scope>
    <source>
        <strain evidence="3">KCTC 23917</strain>
    </source>
</reference>
<dbReference type="InterPro" id="IPR002645">
    <property type="entry name" value="STAS_dom"/>
</dbReference>
<name>A0ABQ2XZW0_9BURK</name>
<dbReference type="InterPro" id="IPR036513">
    <property type="entry name" value="STAS_dom_sf"/>
</dbReference>
<dbReference type="RefSeq" id="WP_189357742.1">
    <property type="nucleotide sequence ID" value="NZ_BMYU01000007.1"/>
</dbReference>
<evidence type="ECO:0000259" key="1">
    <source>
        <dbReference type="PROSITE" id="PS50801"/>
    </source>
</evidence>
<accession>A0ABQ2XZW0</accession>
<dbReference type="Proteomes" id="UP000653343">
    <property type="component" value="Unassembled WGS sequence"/>
</dbReference>
<evidence type="ECO:0000313" key="2">
    <source>
        <dbReference type="EMBL" id="GGX47150.1"/>
    </source>
</evidence>
<dbReference type="PANTHER" id="PTHR35849">
    <property type="entry name" value="BLR2341 PROTEIN"/>
    <property type="match status" value="1"/>
</dbReference>
<sequence>MQATLVEGELTIYTAAQEKQRLQSFLYSDDDLELDLSAVTEIDSAGLQILIVLKKEAHKLNKRLRFVMHSKPVLEILEFTNLTAWFGDPVVLVH</sequence>